<sequence>MVLIRKRSLLPSTGGDGELLGSLLRKVLGEKLAWCTLTLAIDPIHFTSPVMTYLNTLPHLRQVVLVRSALDFQKVVWGGALCRVYLFLLHQAQPLLSFADKDFRHWDYYAK</sequence>
<protein>
    <submittedName>
        <fullName evidence="1">Uncharacterized protein</fullName>
    </submittedName>
</protein>
<evidence type="ECO:0000313" key="2">
    <source>
        <dbReference type="Proteomes" id="UP001292094"/>
    </source>
</evidence>
<accession>A0AAE1PQA1</accession>
<reference evidence="1" key="1">
    <citation type="submission" date="2023-11" db="EMBL/GenBank/DDBJ databases">
        <title>Genome assemblies of two species of porcelain crab, Petrolisthes cinctipes and Petrolisthes manimaculis (Anomura: Porcellanidae).</title>
        <authorList>
            <person name="Angst P."/>
        </authorList>
    </citation>
    <scope>NUCLEOTIDE SEQUENCE</scope>
    <source>
        <strain evidence="1">PB745_02</strain>
        <tissue evidence="1">Gill</tissue>
    </source>
</reference>
<comment type="caution">
    <text evidence="1">The sequence shown here is derived from an EMBL/GenBank/DDBJ whole genome shotgun (WGS) entry which is preliminary data.</text>
</comment>
<evidence type="ECO:0000313" key="1">
    <source>
        <dbReference type="EMBL" id="KAK4312780.1"/>
    </source>
</evidence>
<dbReference type="Proteomes" id="UP001292094">
    <property type="component" value="Unassembled WGS sequence"/>
</dbReference>
<keyword evidence="2" id="KW-1185">Reference proteome</keyword>
<dbReference type="AlphaFoldDB" id="A0AAE1PQA1"/>
<organism evidence="1 2">
    <name type="scientific">Petrolisthes manimaculis</name>
    <dbReference type="NCBI Taxonomy" id="1843537"/>
    <lineage>
        <taxon>Eukaryota</taxon>
        <taxon>Metazoa</taxon>
        <taxon>Ecdysozoa</taxon>
        <taxon>Arthropoda</taxon>
        <taxon>Crustacea</taxon>
        <taxon>Multicrustacea</taxon>
        <taxon>Malacostraca</taxon>
        <taxon>Eumalacostraca</taxon>
        <taxon>Eucarida</taxon>
        <taxon>Decapoda</taxon>
        <taxon>Pleocyemata</taxon>
        <taxon>Anomura</taxon>
        <taxon>Galatheoidea</taxon>
        <taxon>Porcellanidae</taxon>
        <taxon>Petrolisthes</taxon>
    </lineage>
</organism>
<dbReference type="EMBL" id="JAWZYT010001378">
    <property type="protein sequence ID" value="KAK4312780.1"/>
    <property type="molecule type" value="Genomic_DNA"/>
</dbReference>
<gene>
    <name evidence="1" type="ORF">Pmani_015794</name>
</gene>
<proteinExistence type="predicted"/>
<name>A0AAE1PQA1_9EUCA</name>